<dbReference type="OrthoDB" id="5517298at2"/>
<comment type="caution">
    <text evidence="2">The sequence shown here is derived from an EMBL/GenBank/DDBJ whole genome shotgun (WGS) entry which is preliminary data.</text>
</comment>
<name>A0A3A8KT45_9BACT</name>
<organism evidence="2 3">
    <name type="scientific">Corallococcus carmarthensis</name>
    <dbReference type="NCBI Taxonomy" id="2316728"/>
    <lineage>
        <taxon>Bacteria</taxon>
        <taxon>Pseudomonadati</taxon>
        <taxon>Myxococcota</taxon>
        <taxon>Myxococcia</taxon>
        <taxon>Myxococcales</taxon>
        <taxon>Cystobacterineae</taxon>
        <taxon>Myxococcaceae</taxon>
        <taxon>Corallococcus</taxon>
    </lineage>
</organism>
<accession>A0A3A8KT45</accession>
<evidence type="ECO:0000313" key="2">
    <source>
        <dbReference type="EMBL" id="RKH05164.1"/>
    </source>
</evidence>
<evidence type="ECO:0000256" key="1">
    <source>
        <dbReference type="ARBA" id="ARBA00022649"/>
    </source>
</evidence>
<dbReference type="EMBL" id="RAWE01000021">
    <property type="protein sequence ID" value="RKH05164.1"/>
    <property type="molecule type" value="Genomic_DNA"/>
</dbReference>
<proteinExistence type="predicted"/>
<sequence>MNPKHQMLAEDNSPSITRLEWTAGEEGRVVLPDSDFDRLVDVLEKPARPLPRLQKLARKKAR</sequence>
<dbReference type="Proteomes" id="UP000268313">
    <property type="component" value="Unassembled WGS sequence"/>
</dbReference>
<protein>
    <submittedName>
        <fullName evidence="2">DUF1778 domain-containing protein</fullName>
    </submittedName>
</protein>
<dbReference type="Pfam" id="PF08681">
    <property type="entry name" value="TacA1"/>
    <property type="match status" value="1"/>
</dbReference>
<dbReference type="RefSeq" id="WP_120602046.1">
    <property type="nucleotide sequence ID" value="NZ_JABFJX010000008.1"/>
</dbReference>
<evidence type="ECO:0000313" key="3">
    <source>
        <dbReference type="Proteomes" id="UP000268313"/>
    </source>
</evidence>
<keyword evidence="3" id="KW-1185">Reference proteome</keyword>
<keyword evidence="1" id="KW-1277">Toxin-antitoxin system</keyword>
<gene>
    <name evidence="2" type="ORF">D7X32_08710</name>
</gene>
<reference evidence="3" key="1">
    <citation type="submission" date="2018-09" db="EMBL/GenBank/DDBJ databases">
        <authorList>
            <person name="Livingstone P.G."/>
            <person name="Whitworth D.E."/>
        </authorList>
    </citation>
    <scope>NUCLEOTIDE SEQUENCE [LARGE SCALE GENOMIC DNA]</scope>
    <source>
        <strain evidence="3">CA043D</strain>
    </source>
</reference>
<dbReference type="AlphaFoldDB" id="A0A3A8KT45"/>
<dbReference type="InterPro" id="IPR014795">
    <property type="entry name" value="TacA_1-like"/>
</dbReference>